<keyword evidence="6" id="KW-1185">Reference proteome</keyword>
<reference evidence="5 6" key="1">
    <citation type="submission" date="2016-02" db="EMBL/GenBank/DDBJ databases">
        <title>Complete genome sequence and transcriptome regulation of the pentose utilising yeast Sugiyamaella lignohabitans.</title>
        <authorList>
            <person name="Bellasio M."/>
            <person name="Peymann A."/>
            <person name="Valli M."/>
            <person name="Sipitzky M."/>
            <person name="Graf A."/>
            <person name="Sauer M."/>
            <person name="Marx H."/>
            <person name="Mattanovich D."/>
        </authorList>
    </citation>
    <scope>NUCLEOTIDE SEQUENCE [LARGE SCALE GENOMIC DNA]</scope>
    <source>
        <strain evidence="5 6">CBS 10342</strain>
    </source>
</reference>
<dbReference type="AlphaFoldDB" id="A0A167CN25"/>
<proteinExistence type="inferred from homology"/>
<evidence type="ECO:0000313" key="6">
    <source>
        <dbReference type="Proteomes" id="UP000189580"/>
    </source>
</evidence>
<dbReference type="GO" id="GO:0000139">
    <property type="term" value="C:Golgi membrane"/>
    <property type="evidence" value="ECO:0007669"/>
    <property type="project" value="TreeGrafter"/>
</dbReference>
<organism evidence="5 6">
    <name type="scientific">Sugiyamaella lignohabitans</name>
    <dbReference type="NCBI Taxonomy" id="796027"/>
    <lineage>
        <taxon>Eukaryota</taxon>
        <taxon>Fungi</taxon>
        <taxon>Dikarya</taxon>
        <taxon>Ascomycota</taxon>
        <taxon>Saccharomycotina</taxon>
        <taxon>Dipodascomycetes</taxon>
        <taxon>Dipodascales</taxon>
        <taxon>Trichomonascaceae</taxon>
        <taxon>Sugiyamaella</taxon>
    </lineage>
</organism>
<evidence type="ECO:0000313" key="5">
    <source>
        <dbReference type="EMBL" id="ANB11906.1"/>
    </source>
</evidence>
<sequence length="454" mass="53677">MRLSQTVFLACSAAAILATIWYMAAFNSIDGVKWPASPNRKAPPKTDTPVLSDTEKQLERLMEAIHQKNEELGIKESLVKEKEEALAEMEHQRKVEIAAQEAKAKKEEEEKAERKKKMKELADEIKKKQKEEEEKKKKQREDEEKERKRLSDAFWLIRERLAKEEAGLLRPVEVPQELRDKYTDDNNKLVPNSKQVLLLSAFNNSAESSDNMTRKVMINRDEYCKYHGYTHLFINTTRYIKQDQNQRSPRWWKIPAIKEAFKKHPEAEWIWYADYDIMITNEMVDLAQHLLNPYILAERITYGSPVNSLGDQLDGLRVPPRDHFDVNKVDIIFSQDFFGINTASFFIRRSVFTEFLLDIWDDPFFMDKEWLREEQDAFVFLYQHYKVVFEHTAIVPQRGINSYHKYKTETGSWQKDDLALNFAVPSEDEKRSTKELFDTYFIIRKKVPEEFQIN</sequence>
<feature type="region of interest" description="Disordered" evidence="4">
    <location>
        <begin position="99"/>
        <end position="121"/>
    </location>
</feature>
<evidence type="ECO:0000256" key="1">
    <source>
        <dbReference type="ARBA" id="ARBA00005664"/>
    </source>
</evidence>
<dbReference type="Proteomes" id="UP000189580">
    <property type="component" value="Chromosome a"/>
</dbReference>
<dbReference type="GO" id="GO:0016757">
    <property type="term" value="F:glycosyltransferase activity"/>
    <property type="evidence" value="ECO:0007669"/>
    <property type="project" value="UniProtKB-KW"/>
</dbReference>
<dbReference type="Gene3D" id="3.90.550.10">
    <property type="entry name" value="Spore Coat Polysaccharide Biosynthesis Protein SpsA, Chain A"/>
    <property type="match status" value="1"/>
</dbReference>
<evidence type="ECO:0000256" key="3">
    <source>
        <dbReference type="ARBA" id="ARBA00022679"/>
    </source>
</evidence>
<evidence type="ECO:0000256" key="4">
    <source>
        <dbReference type="SAM" id="MobiDB-lite"/>
    </source>
</evidence>
<dbReference type="GeneID" id="30033120"/>
<evidence type="ECO:0000256" key="2">
    <source>
        <dbReference type="ARBA" id="ARBA00022676"/>
    </source>
</evidence>
<dbReference type="OrthoDB" id="205108at2759"/>
<keyword evidence="2" id="KW-0328">Glycosyltransferase</keyword>
<gene>
    <name evidence="5" type="primary">MNN10</name>
    <name evidence="5" type="ORF">AWJ20_133</name>
</gene>
<comment type="similarity">
    <text evidence="1">Belongs to the glycosyltransferase 34 family.</text>
</comment>
<dbReference type="InterPro" id="IPR008630">
    <property type="entry name" value="Glyco_trans_34"/>
</dbReference>
<dbReference type="KEGG" id="slb:AWJ20_133"/>
<dbReference type="PANTHER" id="PTHR31306:SF4">
    <property type="entry name" value="ALPHA-1,2-GALACTOSYLTRANSFERASE"/>
    <property type="match status" value="1"/>
</dbReference>
<keyword evidence="3" id="KW-0808">Transferase</keyword>
<dbReference type="EMBL" id="CP014501">
    <property type="protein sequence ID" value="ANB11906.1"/>
    <property type="molecule type" value="Genomic_DNA"/>
</dbReference>
<name>A0A167CN25_9ASCO</name>
<accession>A0A167CN25</accession>
<dbReference type="InterPro" id="IPR029044">
    <property type="entry name" value="Nucleotide-diphossugar_trans"/>
</dbReference>
<dbReference type="RefSeq" id="XP_018734383.1">
    <property type="nucleotide sequence ID" value="XM_018878201.1"/>
</dbReference>
<dbReference type="GO" id="GO:0006487">
    <property type="term" value="P:protein N-linked glycosylation"/>
    <property type="evidence" value="ECO:0007669"/>
    <property type="project" value="TreeGrafter"/>
</dbReference>
<protein>
    <submittedName>
        <fullName evidence="5">Mnn10p</fullName>
    </submittedName>
</protein>
<dbReference type="Pfam" id="PF05637">
    <property type="entry name" value="Glyco_transf_34"/>
    <property type="match status" value="1"/>
</dbReference>
<dbReference type="PANTHER" id="PTHR31306">
    <property type="entry name" value="ALPHA-1,6-MANNOSYLTRANSFERASE MNN11-RELATED"/>
    <property type="match status" value="1"/>
</dbReference>